<reference evidence="1 2" key="4">
    <citation type="journal article" date="2010" name="Environ. Microbiol.">
        <title>The bacterial genus Collimonas: mycophagy, weathering and other adaptive solutions to life in oligotrophic soil environments.</title>
        <authorList>
            <person name="Leveau J.H."/>
            <person name="Uroz S."/>
            <person name="de Boer W."/>
        </authorList>
    </citation>
    <scope>NUCLEOTIDE SEQUENCE [LARGE SCALE GENOMIC DNA]</scope>
    <source>
        <strain evidence="1 2">Ter331</strain>
    </source>
</reference>
<dbReference type="EMBL" id="CP002745">
    <property type="protein sequence ID" value="AEK61860.1"/>
    <property type="molecule type" value="Genomic_DNA"/>
</dbReference>
<dbReference type="HOGENOM" id="CLU_1966807_0_0_4"/>
<accession>G0ABQ4</accession>
<name>G0ABQ4_COLFT</name>
<sequence>MVMEFTIAFSFTTQNDTDTLSAQLTITDNNLISLENKQPVQISPVWSATPPLTAVSLEQKSLALTAAQNTSGSPQSIKVTLPIKAVGTSLSGKFESAGVIVNAQYQFLGYSNSGRIAVGNFTIPFPN</sequence>
<dbReference type="STRING" id="1005048.CFU_2030"/>
<organism evidence="1 2">
    <name type="scientific">Collimonas fungivorans (strain Ter331)</name>
    <dbReference type="NCBI Taxonomy" id="1005048"/>
    <lineage>
        <taxon>Bacteria</taxon>
        <taxon>Pseudomonadati</taxon>
        <taxon>Pseudomonadota</taxon>
        <taxon>Betaproteobacteria</taxon>
        <taxon>Burkholderiales</taxon>
        <taxon>Oxalobacteraceae</taxon>
        <taxon>Collimonas</taxon>
    </lineage>
</organism>
<reference evidence="1 2" key="1">
    <citation type="journal article" date="2004" name="Environ. Microbiol.">
        <title>Phylogeny-function analysis of (meta)genomic libraries: screening for expression of ribosomal RNA genes by large-insert library fluorescent in situ hybridization (LIL-FISH).</title>
        <authorList>
            <person name="Leveau J.H."/>
            <person name="Gerards S."/>
            <person name="de Boer W."/>
            <person name="van Veen J.A."/>
        </authorList>
    </citation>
    <scope>NUCLEOTIDE SEQUENCE [LARGE SCALE GENOMIC DNA]</scope>
    <source>
        <strain evidence="1 2">Ter331</strain>
    </source>
</reference>
<reference evidence="1 2" key="3">
    <citation type="journal article" date="2008" name="FEMS Microbiol. Ecol.">
        <title>Identification and characterization of genes underlying chitinolysis in Collimonas fungivorans Ter331.</title>
        <authorList>
            <person name="Fritsche K."/>
            <person name="de Boer W."/>
            <person name="Gerards S."/>
            <person name="van den Berg M."/>
            <person name="van Veen J.A."/>
            <person name="Leveau J.H."/>
        </authorList>
    </citation>
    <scope>NUCLEOTIDE SEQUENCE [LARGE SCALE GENOMIC DNA]</scope>
    <source>
        <strain evidence="1 2">Ter331</strain>
    </source>
</reference>
<gene>
    <name evidence="1" type="ordered locus">CFU_2030</name>
</gene>
<keyword evidence="2" id="KW-1185">Reference proteome</keyword>
<dbReference type="Proteomes" id="UP000008392">
    <property type="component" value="Chromosome"/>
</dbReference>
<evidence type="ECO:0000313" key="1">
    <source>
        <dbReference type="EMBL" id="AEK61860.1"/>
    </source>
</evidence>
<dbReference type="KEGG" id="cfu:CFU_2030"/>
<protein>
    <submittedName>
        <fullName evidence="1">Uncharacterized protein</fullName>
    </submittedName>
</protein>
<dbReference type="AlphaFoldDB" id="G0ABQ4"/>
<reference evidence="2" key="6">
    <citation type="submission" date="2011-05" db="EMBL/GenBank/DDBJ databases">
        <title>Complete sequence of Collimonas fungivorans Ter331.</title>
        <authorList>
            <person name="Leveau J.H."/>
        </authorList>
    </citation>
    <scope>NUCLEOTIDE SEQUENCE [LARGE SCALE GENOMIC DNA]</scope>
    <source>
        <strain evidence="2">Ter331</strain>
    </source>
</reference>
<dbReference type="eggNOG" id="ENOG502ZED1">
    <property type="taxonomic scope" value="Bacteria"/>
</dbReference>
<evidence type="ECO:0000313" key="2">
    <source>
        <dbReference type="Proteomes" id="UP000008392"/>
    </source>
</evidence>
<reference evidence="1 2" key="2">
    <citation type="journal article" date="2006" name="J. Microbiol. Methods">
        <title>Genomic flank-sequencing of plasposon insertion sites for rapid identification of functional genes.</title>
        <authorList>
            <person name="Leveau J.H."/>
            <person name="Gerards S."/>
            <person name="Fritsche K."/>
            <person name="Zondag G."/>
            <person name="van Veen J.A."/>
        </authorList>
    </citation>
    <scope>NUCLEOTIDE SEQUENCE [LARGE SCALE GENOMIC DNA]</scope>
    <source>
        <strain evidence="1 2">Ter331</strain>
    </source>
</reference>
<proteinExistence type="predicted"/>
<reference evidence="1 2" key="5">
    <citation type="journal article" date="2011" name="ISME J.">
        <title>Dual transcriptional profiling of a bacterial/fungal confrontation: Collimonas fungivorans versus Aspergillus niger.</title>
        <authorList>
            <person name="Mela F."/>
            <person name="Fritsche K."/>
            <person name="de Boer W."/>
            <person name="van Veen J.A."/>
            <person name="de Graaff L.H."/>
            <person name="van den Berg M."/>
            <person name="Leveau J.H."/>
        </authorList>
    </citation>
    <scope>NUCLEOTIDE SEQUENCE [LARGE SCALE GENOMIC DNA]</scope>
    <source>
        <strain evidence="1 2">Ter331</strain>
    </source>
</reference>